<dbReference type="Gene3D" id="3.30.470.110">
    <property type="match status" value="1"/>
</dbReference>
<keyword evidence="2" id="KW-0963">Cytoplasm</keyword>
<dbReference type="GO" id="GO:0006104">
    <property type="term" value="P:succinyl-CoA metabolic process"/>
    <property type="evidence" value="ECO:0007669"/>
    <property type="project" value="TreeGrafter"/>
</dbReference>
<dbReference type="EMBL" id="MFTJ01000046">
    <property type="protein sequence ID" value="OGI64616.1"/>
    <property type="molecule type" value="Genomic_DNA"/>
</dbReference>
<evidence type="ECO:0000256" key="7">
    <source>
        <dbReference type="ARBA" id="ARBA00023098"/>
    </source>
</evidence>
<gene>
    <name evidence="12" type="ORF">A2642_04450</name>
</gene>
<keyword evidence="8" id="KW-0012">Acyltransferase</keyword>
<keyword evidence="4" id="KW-0808">Transferase</keyword>
<protein>
    <recommendedName>
        <fullName evidence="14">ATP citrate synthase</fullName>
    </recommendedName>
</protein>
<dbReference type="AlphaFoldDB" id="A0A1F6V592"/>
<dbReference type="Gene3D" id="3.40.50.261">
    <property type="entry name" value="Succinyl-CoA synthetase domains"/>
    <property type="match status" value="1"/>
</dbReference>
<comment type="subcellular location">
    <subcellularLocation>
        <location evidence="1">Cytoplasm</location>
    </subcellularLocation>
</comment>
<evidence type="ECO:0000256" key="8">
    <source>
        <dbReference type="ARBA" id="ARBA00023315"/>
    </source>
</evidence>
<dbReference type="GO" id="GO:0004775">
    <property type="term" value="F:succinate-CoA ligase (ADP-forming) activity"/>
    <property type="evidence" value="ECO:0007669"/>
    <property type="project" value="TreeGrafter"/>
</dbReference>
<evidence type="ECO:0000256" key="2">
    <source>
        <dbReference type="ARBA" id="ARBA00022490"/>
    </source>
</evidence>
<feature type="domain" description="ATP-citrate synthase ATP-grasp" evidence="11">
    <location>
        <begin position="3"/>
        <end position="238"/>
    </location>
</feature>
<evidence type="ECO:0000313" key="13">
    <source>
        <dbReference type="Proteomes" id="UP000178700"/>
    </source>
</evidence>
<dbReference type="Pfam" id="PF16114">
    <property type="entry name" value="Citrate_bind"/>
    <property type="match status" value="1"/>
</dbReference>
<evidence type="ECO:0000259" key="10">
    <source>
        <dbReference type="Pfam" id="PF16114"/>
    </source>
</evidence>
<evidence type="ECO:0008006" key="14">
    <source>
        <dbReference type="Google" id="ProtNLM"/>
    </source>
</evidence>
<dbReference type="SUPFAM" id="SSF56059">
    <property type="entry name" value="Glutathione synthetase ATP-binding domain-like"/>
    <property type="match status" value="1"/>
</dbReference>
<keyword evidence="3" id="KW-0444">Lipid biosynthesis</keyword>
<evidence type="ECO:0000256" key="3">
    <source>
        <dbReference type="ARBA" id="ARBA00022516"/>
    </source>
</evidence>
<dbReference type="InterPro" id="IPR016102">
    <property type="entry name" value="Succinyl-CoA_synth-like"/>
</dbReference>
<dbReference type="SUPFAM" id="SSF52210">
    <property type="entry name" value="Succinyl-CoA synthetase domains"/>
    <property type="match status" value="1"/>
</dbReference>
<comment type="catalytic activity">
    <reaction evidence="9">
        <text>oxaloacetate + acetyl-CoA + ADP + phosphate = citrate + ATP + CoA</text>
        <dbReference type="Rhea" id="RHEA:21160"/>
        <dbReference type="ChEBI" id="CHEBI:16452"/>
        <dbReference type="ChEBI" id="CHEBI:16947"/>
        <dbReference type="ChEBI" id="CHEBI:30616"/>
        <dbReference type="ChEBI" id="CHEBI:43474"/>
        <dbReference type="ChEBI" id="CHEBI:57287"/>
        <dbReference type="ChEBI" id="CHEBI:57288"/>
        <dbReference type="ChEBI" id="CHEBI:456216"/>
        <dbReference type="EC" id="2.3.3.8"/>
    </reaction>
</comment>
<evidence type="ECO:0000256" key="4">
    <source>
        <dbReference type="ARBA" id="ARBA00022679"/>
    </source>
</evidence>
<proteinExistence type="predicted"/>
<organism evidence="12 13">
    <name type="scientific">Candidatus Nomurabacteria bacterium RIFCSPHIGHO2_01_FULL_39_10</name>
    <dbReference type="NCBI Taxonomy" id="1801733"/>
    <lineage>
        <taxon>Bacteria</taxon>
        <taxon>Candidatus Nomuraibacteriota</taxon>
    </lineage>
</organism>
<evidence type="ECO:0000259" key="11">
    <source>
        <dbReference type="Pfam" id="PF24948"/>
    </source>
</evidence>
<keyword evidence="7" id="KW-0443">Lipid metabolism</keyword>
<dbReference type="PANTHER" id="PTHR11815:SF10">
    <property type="entry name" value="SUCCINATE--COA LIGASE [GDP-FORMING] SUBUNIT BETA, MITOCHONDRIAL"/>
    <property type="match status" value="1"/>
</dbReference>
<dbReference type="PANTHER" id="PTHR11815">
    <property type="entry name" value="SUCCINYL-COA SYNTHETASE BETA CHAIN"/>
    <property type="match status" value="1"/>
</dbReference>
<evidence type="ECO:0000256" key="5">
    <source>
        <dbReference type="ARBA" id="ARBA00022741"/>
    </source>
</evidence>
<comment type="caution">
    <text evidence="12">The sequence shown here is derived from an EMBL/GenBank/DDBJ whole genome shotgun (WGS) entry which is preliminary data.</text>
</comment>
<dbReference type="GO" id="GO:0003878">
    <property type="term" value="F:ATP citrate synthase activity"/>
    <property type="evidence" value="ECO:0007669"/>
    <property type="project" value="UniProtKB-EC"/>
</dbReference>
<reference evidence="12 13" key="1">
    <citation type="journal article" date="2016" name="Nat. Commun.">
        <title>Thousands of microbial genomes shed light on interconnected biogeochemical processes in an aquifer system.</title>
        <authorList>
            <person name="Anantharaman K."/>
            <person name="Brown C.T."/>
            <person name="Hug L.A."/>
            <person name="Sharon I."/>
            <person name="Castelle C.J."/>
            <person name="Probst A.J."/>
            <person name="Thomas B.C."/>
            <person name="Singh A."/>
            <person name="Wilkins M.J."/>
            <person name="Karaoz U."/>
            <person name="Brodie E.L."/>
            <person name="Williams K.H."/>
            <person name="Hubbard S.S."/>
            <person name="Banfield J.F."/>
        </authorList>
    </citation>
    <scope>NUCLEOTIDE SEQUENCE [LARGE SCALE GENOMIC DNA]</scope>
</reference>
<dbReference type="Proteomes" id="UP000178700">
    <property type="component" value="Unassembled WGS sequence"/>
</dbReference>
<keyword evidence="6" id="KW-0067">ATP-binding</keyword>
<dbReference type="InterPro" id="IPR032263">
    <property type="entry name" value="Citrate-bd"/>
</dbReference>
<dbReference type="GO" id="GO:0042709">
    <property type="term" value="C:succinate-CoA ligase complex"/>
    <property type="evidence" value="ECO:0007669"/>
    <property type="project" value="TreeGrafter"/>
</dbReference>
<sequence>MAHRKIREFDGKHLLAKALNLDYKAILITPLTNLATLPQQHPWLLQKPLVAKPDQLFGKRKQYNLVLVNTNWDQTKQWLIEHQNKQITIGNATDTLTHFLIEPYIPHTEEYYLSIDTSNREFDNISFSYKGGFNIEERWEFVTTRAINIMDKFKKEDADYLLQFREKISTQQISNEKKELIAQFIERVYTIFIEMNFTNLEINPFTIITLSTNQYAIHLLDLVAQLDDCAKFKHQNDWQQIEFPTPFGQRISPEEQYIKQLDENSGASLKLTILNPTGRIWNILSGGGASVICLDSLVSLNLEKEIANYGEYSGNPTTQETYEYTKTILKLMTTHPNPKGKILIIAGAIANFTDIEKTFKGIIQALTEFQIPLREQHISIFVRRGGPNDQSALKLIKNTCEKIQIPIQVFGPETNMTHIMPLVAQKIKS</sequence>
<evidence type="ECO:0000256" key="1">
    <source>
        <dbReference type="ARBA" id="ARBA00004496"/>
    </source>
</evidence>
<feature type="domain" description="ATP-citrate synthase citrate-binding" evidence="10">
    <location>
        <begin position="251"/>
        <end position="422"/>
    </location>
</feature>
<dbReference type="InterPro" id="IPR056749">
    <property type="entry name" value="Citrate_synth_N"/>
</dbReference>
<name>A0A1F6V592_9BACT</name>
<dbReference type="GO" id="GO:0006099">
    <property type="term" value="P:tricarboxylic acid cycle"/>
    <property type="evidence" value="ECO:0007669"/>
    <property type="project" value="TreeGrafter"/>
</dbReference>
<dbReference type="GO" id="GO:0005524">
    <property type="term" value="F:ATP binding"/>
    <property type="evidence" value="ECO:0007669"/>
    <property type="project" value="UniProtKB-KW"/>
</dbReference>
<evidence type="ECO:0000256" key="9">
    <source>
        <dbReference type="ARBA" id="ARBA00047593"/>
    </source>
</evidence>
<dbReference type="Pfam" id="PF24948">
    <property type="entry name" value="Citrate_synth_N"/>
    <property type="match status" value="1"/>
</dbReference>
<evidence type="ECO:0000313" key="12">
    <source>
        <dbReference type="EMBL" id="OGI64616.1"/>
    </source>
</evidence>
<dbReference type="FunFam" id="3.40.50.261:FF:000008">
    <property type="entry name" value="ATP-citrate synthase alpha chain protein"/>
    <property type="match status" value="1"/>
</dbReference>
<evidence type="ECO:0000256" key="6">
    <source>
        <dbReference type="ARBA" id="ARBA00022840"/>
    </source>
</evidence>
<accession>A0A1F6V592</accession>
<dbReference type="GO" id="GO:0006629">
    <property type="term" value="P:lipid metabolic process"/>
    <property type="evidence" value="ECO:0007669"/>
    <property type="project" value="UniProtKB-KW"/>
</dbReference>
<keyword evidence="5" id="KW-0547">Nucleotide-binding</keyword>